<keyword evidence="2" id="KW-1185">Reference proteome</keyword>
<accession>A0A5C4QK05</accession>
<organism evidence="1 2">
    <name type="scientific">Micromonospora orduensis</name>
    <dbReference type="NCBI Taxonomy" id="1420891"/>
    <lineage>
        <taxon>Bacteria</taxon>
        <taxon>Bacillati</taxon>
        <taxon>Actinomycetota</taxon>
        <taxon>Actinomycetes</taxon>
        <taxon>Micromonosporales</taxon>
        <taxon>Micromonosporaceae</taxon>
        <taxon>Micromonospora</taxon>
    </lineage>
</organism>
<dbReference type="EMBL" id="VDFY01000170">
    <property type="protein sequence ID" value="TNH27462.1"/>
    <property type="molecule type" value="Genomic_DNA"/>
</dbReference>
<dbReference type="RefSeq" id="WP_139585535.1">
    <property type="nucleotide sequence ID" value="NZ_VDFY01000170.1"/>
</dbReference>
<name>A0A5C4QK05_9ACTN</name>
<reference evidence="1 2" key="1">
    <citation type="submission" date="2019-06" db="EMBL/GenBank/DDBJ databases">
        <title>Micromonospora ordensis sp. nov., isolated from deep marine sediment.</title>
        <authorList>
            <person name="Veyisoglu A."/>
            <person name="Carro L."/>
            <person name="Klenk H.-P."/>
            <person name="Sahin N."/>
        </authorList>
    </citation>
    <scope>NUCLEOTIDE SEQUENCE [LARGE SCALE GENOMIC DNA]</scope>
    <source>
        <strain evidence="1 2">S2509</strain>
    </source>
</reference>
<protein>
    <submittedName>
        <fullName evidence="1">Uncharacterized protein</fullName>
    </submittedName>
</protein>
<comment type="caution">
    <text evidence="1">The sequence shown here is derived from an EMBL/GenBank/DDBJ whole genome shotgun (WGS) entry which is preliminary data.</text>
</comment>
<proteinExistence type="predicted"/>
<gene>
    <name evidence="1" type="ORF">FHG89_17925</name>
</gene>
<sequence>MVSDFTAAWVPYQPGREFAAAAVAAMRWAEDQAARRGLPAVLVTDRKGEYHGEALFEPYLNGRHASPRSPRVNVRPGAVIAHVPTPGALEVATRLARGNALVVVEHPSPWRLAGWAGVVGALDLDTGEPTTLDPRLHKHLDELVRYGNNGYARGYGRDGAHRVLAEMAGAGLLDRDVVLSALSAYDVSPAAQLVVNSLIDKVAPLLNRR</sequence>
<dbReference type="Proteomes" id="UP000306145">
    <property type="component" value="Unassembled WGS sequence"/>
</dbReference>
<evidence type="ECO:0000313" key="2">
    <source>
        <dbReference type="Proteomes" id="UP000306145"/>
    </source>
</evidence>
<dbReference type="AlphaFoldDB" id="A0A5C4QK05"/>
<evidence type="ECO:0000313" key="1">
    <source>
        <dbReference type="EMBL" id="TNH27462.1"/>
    </source>
</evidence>
<dbReference type="OrthoDB" id="3361251at2"/>